<comment type="cofactor">
    <cofactor evidence="8">
        <name>Mg(2+)</name>
        <dbReference type="ChEBI" id="CHEBI:18420"/>
    </cofactor>
</comment>
<feature type="binding site" evidence="8">
    <location>
        <position position="67"/>
    </location>
    <ligand>
        <name>GTP</name>
        <dbReference type="ChEBI" id="CHEBI:37565"/>
    </ligand>
</feature>
<dbReference type="InterPro" id="IPR029044">
    <property type="entry name" value="Nucleotide-diphossugar_trans"/>
</dbReference>
<keyword evidence="3 8" id="KW-0479">Metal-binding</keyword>
<dbReference type="PANTHER" id="PTHR19136:SF81">
    <property type="entry name" value="MOLYBDENUM COFACTOR GUANYLYLTRANSFERASE"/>
    <property type="match status" value="1"/>
</dbReference>
<evidence type="ECO:0000256" key="7">
    <source>
        <dbReference type="ARBA" id="ARBA00023150"/>
    </source>
</evidence>
<name>A0A918N348_9FLAO</name>
<protein>
    <recommendedName>
        <fullName evidence="8">Probable molybdenum cofactor guanylyltransferase</fullName>
        <shortName evidence="8">MoCo guanylyltransferase</shortName>
        <ecNumber evidence="8">2.7.7.77</ecNumber>
    </recommendedName>
    <alternativeName>
        <fullName evidence="8">GTP:molybdopterin guanylyltransferase</fullName>
    </alternativeName>
    <alternativeName>
        <fullName evidence="8">Mo-MPT guanylyltransferase</fullName>
    </alternativeName>
    <alternativeName>
        <fullName evidence="8">Molybdopterin guanylyltransferase</fullName>
    </alternativeName>
    <alternativeName>
        <fullName evidence="8">Molybdopterin-guanine dinucleotide synthase</fullName>
        <shortName evidence="8">MGD synthase</shortName>
    </alternativeName>
</protein>
<dbReference type="RefSeq" id="WP_051316710.1">
    <property type="nucleotide sequence ID" value="NZ_BMWS01000012.1"/>
</dbReference>
<dbReference type="AlphaFoldDB" id="A0A918N348"/>
<keyword evidence="11" id="KW-1185">Reference proteome</keyword>
<comment type="catalytic activity">
    <reaction evidence="8">
        <text>Mo-molybdopterin + GTP + H(+) = Mo-molybdopterin guanine dinucleotide + diphosphate</text>
        <dbReference type="Rhea" id="RHEA:34243"/>
        <dbReference type="ChEBI" id="CHEBI:15378"/>
        <dbReference type="ChEBI" id="CHEBI:33019"/>
        <dbReference type="ChEBI" id="CHEBI:37565"/>
        <dbReference type="ChEBI" id="CHEBI:71302"/>
        <dbReference type="ChEBI" id="CHEBI:71310"/>
        <dbReference type="EC" id="2.7.7.77"/>
    </reaction>
</comment>
<evidence type="ECO:0000256" key="6">
    <source>
        <dbReference type="ARBA" id="ARBA00023134"/>
    </source>
</evidence>
<dbReference type="Gene3D" id="3.90.550.10">
    <property type="entry name" value="Spore Coat Polysaccharide Biosynthesis Protein SpsA, Chain A"/>
    <property type="match status" value="1"/>
</dbReference>
<evidence type="ECO:0000256" key="1">
    <source>
        <dbReference type="ARBA" id="ARBA00022490"/>
    </source>
</evidence>
<keyword evidence="10" id="KW-0548">Nucleotidyltransferase</keyword>
<comment type="subcellular location">
    <subcellularLocation>
        <location evidence="8">Cytoplasm</location>
    </subcellularLocation>
</comment>
<accession>A0A918N348</accession>
<dbReference type="EMBL" id="BMWS01000012">
    <property type="protein sequence ID" value="GGX18970.1"/>
    <property type="molecule type" value="Genomic_DNA"/>
</dbReference>
<dbReference type="InterPro" id="IPR025877">
    <property type="entry name" value="MobA-like_NTP_Trfase"/>
</dbReference>
<dbReference type="Pfam" id="PF12804">
    <property type="entry name" value="NTP_transf_3"/>
    <property type="match status" value="1"/>
</dbReference>
<keyword evidence="7 8" id="KW-0501">Molybdenum cofactor biosynthesis</keyword>
<dbReference type="CDD" id="cd02503">
    <property type="entry name" value="MobA"/>
    <property type="match status" value="1"/>
</dbReference>
<keyword evidence="1 8" id="KW-0963">Cytoplasm</keyword>
<dbReference type="PANTHER" id="PTHR19136">
    <property type="entry name" value="MOLYBDENUM COFACTOR GUANYLYLTRANSFERASE"/>
    <property type="match status" value="1"/>
</dbReference>
<proteinExistence type="inferred from homology"/>
<feature type="binding site" evidence="8">
    <location>
        <position position="23"/>
    </location>
    <ligand>
        <name>GTP</name>
        <dbReference type="ChEBI" id="CHEBI:37565"/>
    </ligand>
</feature>
<reference evidence="10 11" key="1">
    <citation type="journal article" date="2014" name="Int. J. Syst. Evol. Microbiol.">
        <title>Complete genome sequence of Corynebacterium casei LMG S-19264T (=DSM 44701T), isolated from a smear-ripened cheese.</title>
        <authorList>
            <consortium name="US DOE Joint Genome Institute (JGI-PGF)"/>
            <person name="Walter F."/>
            <person name="Albersmeier A."/>
            <person name="Kalinowski J."/>
            <person name="Ruckert C."/>
        </authorList>
    </citation>
    <scope>NUCLEOTIDE SEQUENCE [LARGE SCALE GENOMIC DNA]</scope>
    <source>
        <strain evidence="10 11">KCTC 12285</strain>
    </source>
</reference>
<comment type="domain">
    <text evidence="8">The N-terminal domain determines nucleotide recognition and specific binding, while the C-terminal domain determines the specific binding to the target protein.</text>
</comment>
<evidence type="ECO:0000256" key="5">
    <source>
        <dbReference type="ARBA" id="ARBA00022842"/>
    </source>
</evidence>
<comment type="similarity">
    <text evidence="8">Belongs to the MobA family.</text>
</comment>
<comment type="caution">
    <text evidence="10">The sequence shown here is derived from an EMBL/GenBank/DDBJ whole genome shotgun (WGS) entry which is preliminary data.</text>
</comment>
<comment type="function">
    <text evidence="8">Transfers a GMP moiety from GTP to Mo-molybdopterin (Mo-MPT) cofactor (Moco or molybdenum cofactor) to form Mo-molybdopterin guanine dinucleotide (Mo-MGD) cofactor.</text>
</comment>
<evidence type="ECO:0000313" key="10">
    <source>
        <dbReference type="EMBL" id="GGX18970.1"/>
    </source>
</evidence>
<evidence type="ECO:0000256" key="8">
    <source>
        <dbReference type="HAMAP-Rule" id="MF_00316"/>
    </source>
</evidence>
<comment type="caution">
    <text evidence="8">Lacks conserved residue(s) required for the propagation of feature annotation.</text>
</comment>
<keyword evidence="4 8" id="KW-0547">Nucleotide-binding</keyword>
<feature type="binding site" evidence="8">
    <location>
        <position position="96"/>
    </location>
    <ligand>
        <name>Mg(2+)</name>
        <dbReference type="ChEBI" id="CHEBI:18420"/>
    </ligand>
</feature>
<gene>
    <name evidence="8 10" type="primary">mobA</name>
    <name evidence="10" type="ORF">GCM10007384_20380</name>
</gene>
<dbReference type="InterPro" id="IPR013482">
    <property type="entry name" value="Molybde_CF_guanTrfase"/>
</dbReference>
<sequence>MNKKNNTGIILAGGKSSRMTREKGFVLLNDKPFVQYCIEALQPLVSEIIIVSKNSDYDIFGVKRVEDIVSNAGPIAGLHAGLVYSKTENNLVLSCDVPMVTTSLLKKLISHNDEHFDIVQFKTEGTTIPLIALYKKRCTNTCQKLLLNGERRLRKLVSALNTKTVSLPKTEQVLVTNINTIDELKTVINAINN</sequence>
<organism evidence="10 11">
    <name type="scientific">Aquimarina muelleri</name>
    <dbReference type="NCBI Taxonomy" id="279356"/>
    <lineage>
        <taxon>Bacteria</taxon>
        <taxon>Pseudomonadati</taxon>
        <taxon>Bacteroidota</taxon>
        <taxon>Flavobacteriia</taxon>
        <taxon>Flavobacteriales</taxon>
        <taxon>Flavobacteriaceae</taxon>
        <taxon>Aquimarina</taxon>
    </lineage>
</organism>
<keyword evidence="5 8" id="KW-0460">Magnesium</keyword>
<evidence type="ECO:0000313" key="11">
    <source>
        <dbReference type="Proteomes" id="UP000601108"/>
    </source>
</evidence>
<dbReference type="GO" id="GO:0061603">
    <property type="term" value="F:molybdenum cofactor guanylyltransferase activity"/>
    <property type="evidence" value="ECO:0007669"/>
    <property type="project" value="UniProtKB-EC"/>
</dbReference>
<feature type="binding site" evidence="8">
    <location>
        <position position="96"/>
    </location>
    <ligand>
        <name>GTP</name>
        <dbReference type="ChEBI" id="CHEBI:37565"/>
    </ligand>
</feature>
<dbReference type="SUPFAM" id="SSF53448">
    <property type="entry name" value="Nucleotide-diphospho-sugar transferases"/>
    <property type="match status" value="1"/>
</dbReference>
<dbReference type="Proteomes" id="UP000601108">
    <property type="component" value="Unassembled WGS sequence"/>
</dbReference>
<evidence type="ECO:0000256" key="2">
    <source>
        <dbReference type="ARBA" id="ARBA00022679"/>
    </source>
</evidence>
<dbReference type="GO" id="GO:0005737">
    <property type="term" value="C:cytoplasm"/>
    <property type="evidence" value="ECO:0007669"/>
    <property type="project" value="UniProtKB-SubCell"/>
</dbReference>
<feature type="domain" description="MobA-like NTP transferase" evidence="9">
    <location>
        <begin position="8"/>
        <end position="160"/>
    </location>
</feature>
<evidence type="ECO:0000256" key="4">
    <source>
        <dbReference type="ARBA" id="ARBA00022741"/>
    </source>
</evidence>
<dbReference type="GO" id="GO:0046872">
    <property type="term" value="F:metal ion binding"/>
    <property type="evidence" value="ECO:0007669"/>
    <property type="project" value="UniProtKB-KW"/>
</dbReference>
<feature type="binding site" evidence="8">
    <location>
        <begin position="11"/>
        <end position="13"/>
    </location>
    <ligand>
        <name>GTP</name>
        <dbReference type="ChEBI" id="CHEBI:37565"/>
    </ligand>
</feature>
<evidence type="ECO:0000256" key="3">
    <source>
        <dbReference type="ARBA" id="ARBA00022723"/>
    </source>
</evidence>
<dbReference type="GO" id="GO:0006777">
    <property type="term" value="P:Mo-molybdopterin cofactor biosynthetic process"/>
    <property type="evidence" value="ECO:0007669"/>
    <property type="project" value="UniProtKB-KW"/>
</dbReference>
<keyword evidence="2 8" id="KW-0808">Transferase</keyword>
<dbReference type="GO" id="GO:0005525">
    <property type="term" value="F:GTP binding"/>
    <property type="evidence" value="ECO:0007669"/>
    <property type="project" value="UniProtKB-UniRule"/>
</dbReference>
<evidence type="ECO:0000259" key="9">
    <source>
        <dbReference type="Pfam" id="PF12804"/>
    </source>
</evidence>
<dbReference type="EC" id="2.7.7.77" evidence="8"/>
<dbReference type="HAMAP" id="MF_00316">
    <property type="entry name" value="MobA"/>
    <property type="match status" value="1"/>
</dbReference>
<keyword evidence="6 8" id="KW-0342">GTP-binding</keyword>